<feature type="chain" id="PRO_5039291389" evidence="2">
    <location>
        <begin position="23"/>
        <end position="226"/>
    </location>
</feature>
<accession>A0A9D2K9I0</accession>
<dbReference type="Pfam" id="PF03548">
    <property type="entry name" value="LolA"/>
    <property type="match status" value="1"/>
</dbReference>
<dbReference type="Proteomes" id="UP000824115">
    <property type="component" value="Unassembled WGS sequence"/>
</dbReference>
<dbReference type="InterPro" id="IPR029046">
    <property type="entry name" value="LolA/LolB/LppX"/>
</dbReference>
<reference evidence="3" key="2">
    <citation type="submission" date="2021-04" db="EMBL/GenBank/DDBJ databases">
        <authorList>
            <person name="Gilroy R."/>
        </authorList>
    </citation>
    <scope>NUCLEOTIDE SEQUENCE</scope>
    <source>
        <strain evidence="3">Gambia16-554</strain>
    </source>
</reference>
<evidence type="ECO:0000256" key="2">
    <source>
        <dbReference type="SAM" id="SignalP"/>
    </source>
</evidence>
<keyword evidence="3" id="KW-0449">Lipoprotein</keyword>
<feature type="signal peptide" evidence="2">
    <location>
        <begin position="1"/>
        <end position="22"/>
    </location>
</feature>
<dbReference type="AlphaFoldDB" id="A0A9D2K9I0"/>
<dbReference type="Gene3D" id="2.50.20.10">
    <property type="entry name" value="Lipoprotein localisation LolA/LolB/LppX"/>
    <property type="match status" value="1"/>
</dbReference>
<sequence>MRIFIKNIFFILAVFSALSYTAAAQSRIPQPKEVLSSIQKALQGLGTADFEFSFQAFGQDGTVLGDENGHFVGQGDAFRLSTDVMTVFCDGHTKWIYNTVNEEVTIFPHDVSSVDPAENPFAVLSKADASAYSFKGGTDADKAEAGALVYTVNMVPKDKEQSFTSLRITVNADTFLPRAVIYNSRTGDRYELVIVSAASVEAKPGEFFRPSQELMDNPEIYITDMR</sequence>
<reference evidence="3" key="1">
    <citation type="journal article" date="2021" name="PeerJ">
        <title>Extensive microbial diversity within the chicken gut microbiome revealed by metagenomics and culture.</title>
        <authorList>
            <person name="Gilroy R."/>
            <person name="Ravi A."/>
            <person name="Getino M."/>
            <person name="Pursley I."/>
            <person name="Horton D.L."/>
            <person name="Alikhan N.F."/>
            <person name="Baker D."/>
            <person name="Gharbi K."/>
            <person name="Hall N."/>
            <person name="Watson M."/>
            <person name="Adriaenssens E.M."/>
            <person name="Foster-Nyarko E."/>
            <person name="Jarju S."/>
            <person name="Secka A."/>
            <person name="Antonio M."/>
            <person name="Oren A."/>
            <person name="Chaudhuri R.R."/>
            <person name="La Ragione R."/>
            <person name="Hildebrand F."/>
            <person name="Pallen M.J."/>
        </authorList>
    </citation>
    <scope>NUCLEOTIDE SEQUENCE</scope>
    <source>
        <strain evidence="3">Gambia16-554</strain>
    </source>
</reference>
<dbReference type="EMBL" id="DXAW01000096">
    <property type="protein sequence ID" value="HIZ85909.1"/>
    <property type="molecule type" value="Genomic_DNA"/>
</dbReference>
<proteinExistence type="predicted"/>
<keyword evidence="1 2" id="KW-0732">Signal</keyword>
<gene>
    <name evidence="3" type="ORF">IAC04_05420</name>
</gene>
<comment type="caution">
    <text evidence="3">The sequence shown here is derived from an EMBL/GenBank/DDBJ whole genome shotgun (WGS) entry which is preliminary data.</text>
</comment>
<dbReference type="SUPFAM" id="SSF89392">
    <property type="entry name" value="Prokaryotic lipoproteins and lipoprotein localization factors"/>
    <property type="match status" value="1"/>
</dbReference>
<dbReference type="CDD" id="cd16325">
    <property type="entry name" value="LolA"/>
    <property type="match status" value="1"/>
</dbReference>
<evidence type="ECO:0000256" key="1">
    <source>
        <dbReference type="ARBA" id="ARBA00022729"/>
    </source>
</evidence>
<dbReference type="InterPro" id="IPR004564">
    <property type="entry name" value="OM_lipoprot_carrier_LolA-like"/>
</dbReference>
<protein>
    <submittedName>
        <fullName evidence="3">Outer membrane lipoprotein carrier protein LolA</fullName>
    </submittedName>
</protein>
<organism evidence="3 4">
    <name type="scientific">Candidatus Coprenecus stercoravium</name>
    <dbReference type="NCBI Taxonomy" id="2840735"/>
    <lineage>
        <taxon>Bacteria</taxon>
        <taxon>Pseudomonadati</taxon>
        <taxon>Bacteroidota</taxon>
        <taxon>Bacteroidia</taxon>
        <taxon>Bacteroidales</taxon>
        <taxon>Rikenellaceae</taxon>
        <taxon>Rikenellaceae incertae sedis</taxon>
        <taxon>Candidatus Coprenecus</taxon>
    </lineage>
</organism>
<name>A0A9D2K9I0_9BACT</name>
<evidence type="ECO:0000313" key="3">
    <source>
        <dbReference type="EMBL" id="HIZ85909.1"/>
    </source>
</evidence>
<evidence type="ECO:0000313" key="4">
    <source>
        <dbReference type="Proteomes" id="UP000824115"/>
    </source>
</evidence>